<sequence>MHHRGNSYGYPYPVTTTTTTTTNTPSKYQSSSHMHGTSSAFSANANPNEDWTKISDLAERRRIQNRIAQRNYRKKLKRRLEDLERRAASSSASPEQSHAEPEQPKPASKSQSARSSTSSARSKQSSKANNHWSAPENEMGMQPGAAYGGMQEDRSMFGQQSTRQLSTSPPPFFYPSYPSYSDPYGQSNYSSQPAHPHHSYHTIPQAQYGDLASLPAHHMDQMPHTLPSGTSASKRLGGYPDDEVLNPLCINYASMAGIDMSTTTPQQQHQQQQQHHHHQHQHQQHHRHHSHSHHSHLQTPPLTNSYTFNNSGSTSPAGSLNDHFPLTPEPARLSPEHIVFL</sequence>
<dbReference type="GO" id="GO:0003700">
    <property type="term" value="F:DNA-binding transcription factor activity"/>
    <property type="evidence" value="ECO:0007669"/>
    <property type="project" value="InterPro"/>
</dbReference>
<dbReference type="PANTHER" id="PTHR39607:SF1">
    <property type="entry name" value="B-ZIP TRANSCRIPTION FACTOR (EUROFUNG)"/>
    <property type="match status" value="1"/>
</dbReference>
<feature type="region of interest" description="Disordered" evidence="1">
    <location>
        <begin position="261"/>
        <end position="341"/>
    </location>
</feature>
<feature type="domain" description="BZIP" evidence="2">
    <location>
        <begin position="60"/>
        <end position="75"/>
    </location>
</feature>
<dbReference type="AlphaFoldDB" id="A0A7H8QQU8"/>
<proteinExistence type="predicted"/>
<feature type="compositionally biased region" description="Basic residues" evidence="1">
    <location>
        <begin position="274"/>
        <end position="296"/>
    </location>
</feature>
<feature type="region of interest" description="Disordered" evidence="1">
    <location>
        <begin position="1"/>
        <end position="48"/>
    </location>
</feature>
<dbReference type="InterPro" id="IPR046347">
    <property type="entry name" value="bZIP_sf"/>
</dbReference>
<dbReference type="CDD" id="cd14688">
    <property type="entry name" value="bZIP_YAP"/>
    <property type="match status" value="1"/>
</dbReference>
<dbReference type="InterPro" id="IPR004827">
    <property type="entry name" value="bZIP"/>
</dbReference>
<feature type="region of interest" description="Disordered" evidence="1">
    <location>
        <begin position="82"/>
        <end position="201"/>
    </location>
</feature>
<dbReference type="KEGG" id="trg:TRUGW13939_03441"/>
<dbReference type="GeneID" id="55990946"/>
<dbReference type="PROSITE" id="PS00036">
    <property type="entry name" value="BZIP_BASIC"/>
    <property type="match status" value="1"/>
</dbReference>
<feature type="region of interest" description="Disordered" evidence="1">
    <location>
        <begin position="218"/>
        <end position="238"/>
    </location>
</feature>
<feature type="compositionally biased region" description="Low complexity" evidence="1">
    <location>
        <begin position="15"/>
        <end position="24"/>
    </location>
</feature>
<evidence type="ECO:0000256" key="1">
    <source>
        <dbReference type="SAM" id="MobiDB-lite"/>
    </source>
</evidence>
<dbReference type="SUPFAM" id="SSF57959">
    <property type="entry name" value="Leucine zipper domain"/>
    <property type="match status" value="1"/>
</dbReference>
<feature type="compositionally biased region" description="Polar residues" evidence="1">
    <location>
        <begin position="25"/>
        <end position="48"/>
    </location>
</feature>
<dbReference type="Proteomes" id="UP000509510">
    <property type="component" value="Chromosome II"/>
</dbReference>
<feature type="compositionally biased region" description="Low complexity" evidence="1">
    <location>
        <begin position="174"/>
        <end position="184"/>
    </location>
</feature>
<organism evidence="3 4">
    <name type="scientific">Talaromyces rugulosus</name>
    <name type="common">Penicillium rugulosum</name>
    <dbReference type="NCBI Taxonomy" id="121627"/>
    <lineage>
        <taxon>Eukaryota</taxon>
        <taxon>Fungi</taxon>
        <taxon>Dikarya</taxon>
        <taxon>Ascomycota</taxon>
        <taxon>Pezizomycotina</taxon>
        <taxon>Eurotiomycetes</taxon>
        <taxon>Eurotiomycetidae</taxon>
        <taxon>Eurotiales</taxon>
        <taxon>Trichocomaceae</taxon>
        <taxon>Talaromyces</taxon>
        <taxon>Talaromyces sect. Islandici</taxon>
    </lineage>
</organism>
<dbReference type="EMBL" id="CP055899">
    <property type="protein sequence ID" value="QKX56340.1"/>
    <property type="molecule type" value="Genomic_DNA"/>
</dbReference>
<evidence type="ECO:0000259" key="2">
    <source>
        <dbReference type="PROSITE" id="PS00036"/>
    </source>
</evidence>
<feature type="compositionally biased region" description="Polar residues" evidence="1">
    <location>
        <begin position="297"/>
        <end position="318"/>
    </location>
</feature>
<gene>
    <name evidence="3" type="ORF">TRUGW13939_03441</name>
</gene>
<dbReference type="OrthoDB" id="194358at2759"/>
<evidence type="ECO:0000313" key="4">
    <source>
        <dbReference type="Proteomes" id="UP000509510"/>
    </source>
</evidence>
<feature type="compositionally biased region" description="Low complexity" evidence="1">
    <location>
        <begin position="105"/>
        <end position="128"/>
    </location>
</feature>
<reference evidence="4" key="1">
    <citation type="submission" date="2020-06" db="EMBL/GenBank/DDBJ databases">
        <title>A chromosome-scale genome assembly of Talaromyces rugulosus W13939.</title>
        <authorList>
            <person name="Wang B."/>
            <person name="Guo L."/>
            <person name="Ye K."/>
            <person name="Wang L."/>
        </authorList>
    </citation>
    <scope>NUCLEOTIDE SEQUENCE [LARGE SCALE GENOMIC DNA]</scope>
    <source>
        <strain evidence="4">W13939</strain>
    </source>
</reference>
<evidence type="ECO:0000313" key="3">
    <source>
        <dbReference type="EMBL" id="QKX56340.1"/>
    </source>
</evidence>
<keyword evidence="4" id="KW-1185">Reference proteome</keyword>
<accession>A0A7H8QQU8</accession>
<feature type="compositionally biased region" description="Polar residues" evidence="1">
    <location>
        <begin position="157"/>
        <end position="167"/>
    </location>
</feature>
<dbReference type="Gene3D" id="1.20.5.170">
    <property type="match status" value="1"/>
</dbReference>
<dbReference type="PANTHER" id="PTHR39607">
    <property type="entry name" value="XANTHOCILLIN BIOSYNTHESIS CLUSTER TRANSCRIPTION FACTOR XANC-RELATED"/>
    <property type="match status" value="1"/>
</dbReference>
<dbReference type="RefSeq" id="XP_035342518.1">
    <property type="nucleotide sequence ID" value="XM_035486625.1"/>
</dbReference>
<name>A0A7H8QQU8_TALRU</name>
<dbReference type="InterPro" id="IPR052635">
    <property type="entry name" value="Sec_Metab_Biosynth_Reg"/>
</dbReference>
<protein>
    <recommendedName>
        <fullName evidence="2">BZIP domain-containing protein</fullName>
    </recommendedName>
</protein>